<feature type="transmembrane region" description="Helical" evidence="5">
    <location>
        <begin position="43"/>
        <end position="61"/>
    </location>
</feature>
<gene>
    <name evidence="6" type="ordered locus">Sde_1842</name>
</gene>
<organism evidence="6 7">
    <name type="scientific">Saccharophagus degradans (strain 2-40 / ATCC 43961 / DSM 17024)</name>
    <dbReference type="NCBI Taxonomy" id="203122"/>
    <lineage>
        <taxon>Bacteria</taxon>
        <taxon>Pseudomonadati</taxon>
        <taxon>Pseudomonadota</taxon>
        <taxon>Gammaproteobacteria</taxon>
        <taxon>Cellvibrionales</taxon>
        <taxon>Cellvibrionaceae</taxon>
        <taxon>Saccharophagus</taxon>
    </lineage>
</organism>
<evidence type="ECO:0000256" key="1">
    <source>
        <dbReference type="ARBA" id="ARBA00004141"/>
    </source>
</evidence>
<keyword evidence="4 5" id="KW-0472">Membrane</keyword>
<dbReference type="eggNOG" id="COG3795">
    <property type="taxonomic scope" value="Bacteria"/>
</dbReference>
<dbReference type="GeneID" id="98613517"/>
<protein>
    <recommendedName>
        <fullName evidence="8">DoxX</fullName>
    </recommendedName>
</protein>
<dbReference type="RefSeq" id="WP_011468320.1">
    <property type="nucleotide sequence ID" value="NC_007912.1"/>
</dbReference>
<dbReference type="Proteomes" id="UP000001947">
    <property type="component" value="Chromosome"/>
</dbReference>
<dbReference type="EMBL" id="CP000282">
    <property type="protein sequence ID" value="ABD81102.1"/>
    <property type="molecule type" value="Genomic_DNA"/>
</dbReference>
<sequence length="121" mass="13647">MKKYGWGISIFFSLFILAGSVAPKFLGAQVAIDPLIEIGWPPKHIYLLGFLELLFTVLYLVPRTSLIGAVLMTGYLGGALASNLRVESPLFSHTLFSVYLGVFMWLSLWLRDNNLRKYFQS</sequence>
<evidence type="ECO:0000256" key="5">
    <source>
        <dbReference type="SAM" id="Phobius"/>
    </source>
</evidence>
<dbReference type="HOGENOM" id="CLU_120475_0_0_6"/>
<reference evidence="6 7" key="1">
    <citation type="journal article" date="2008" name="PLoS Genet.">
        <title>Complete genome sequence of the complex carbohydrate-degrading marine bacterium, Saccharophagus degradans strain 2-40 T.</title>
        <authorList>
            <person name="Weiner R.M."/>
            <person name="Taylor L.E.II."/>
            <person name="Henrissat B."/>
            <person name="Hauser L."/>
            <person name="Land M."/>
            <person name="Coutinho P.M."/>
            <person name="Rancurel C."/>
            <person name="Saunders E.H."/>
            <person name="Longmire A.G."/>
            <person name="Zhang H."/>
            <person name="Bayer E.A."/>
            <person name="Gilbert H.J."/>
            <person name="Larimer F."/>
            <person name="Zhulin I.B."/>
            <person name="Ekborg N.A."/>
            <person name="Lamed R."/>
            <person name="Richardson P.M."/>
            <person name="Borovok I."/>
            <person name="Hutcheson S."/>
        </authorList>
    </citation>
    <scope>NUCLEOTIDE SEQUENCE [LARGE SCALE GENOMIC DNA]</scope>
    <source>
        <strain evidence="7">2-40 / ATCC 43961 / DSM 17024</strain>
    </source>
</reference>
<feature type="transmembrane region" description="Helical" evidence="5">
    <location>
        <begin position="90"/>
        <end position="110"/>
    </location>
</feature>
<keyword evidence="7" id="KW-1185">Reference proteome</keyword>
<proteinExistence type="predicted"/>
<name>Q21JM7_SACD2</name>
<dbReference type="OrthoDB" id="9811373at2"/>
<evidence type="ECO:0000313" key="7">
    <source>
        <dbReference type="Proteomes" id="UP000001947"/>
    </source>
</evidence>
<evidence type="ECO:0000313" key="6">
    <source>
        <dbReference type="EMBL" id="ABD81102.1"/>
    </source>
</evidence>
<dbReference type="AlphaFoldDB" id="Q21JM7"/>
<accession>Q21JM7</accession>
<evidence type="ECO:0000256" key="2">
    <source>
        <dbReference type="ARBA" id="ARBA00022692"/>
    </source>
</evidence>
<evidence type="ECO:0000256" key="3">
    <source>
        <dbReference type="ARBA" id="ARBA00022989"/>
    </source>
</evidence>
<keyword evidence="3 5" id="KW-1133">Transmembrane helix</keyword>
<keyword evidence="2 5" id="KW-0812">Transmembrane</keyword>
<dbReference type="GO" id="GO:0016020">
    <property type="term" value="C:membrane"/>
    <property type="evidence" value="ECO:0007669"/>
    <property type="project" value="UniProtKB-SubCell"/>
</dbReference>
<dbReference type="Pfam" id="PF13564">
    <property type="entry name" value="DoxX_2"/>
    <property type="match status" value="1"/>
</dbReference>
<comment type="subcellular location">
    <subcellularLocation>
        <location evidence="1">Membrane</location>
        <topology evidence="1">Multi-pass membrane protein</topology>
    </subcellularLocation>
</comment>
<evidence type="ECO:0008006" key="8">
    <source>
        <dbReference type="Google" id="ProtNLM"/>
    </source>
</evidence>
<feature type="transmembrane region" description="Helical" evidence="5">
    <location>
        <begin position="66"/>
        <end position="84"/>
    </location>
</feature>
<evidence type="ECO:0000256" key="4">
    <source>
        <dbReference type="ARBA" id="ARBA00023136"/>
    </source>
</evidence>
<dbReference type="InterPro" id="IPR032808">
    <property type="entry name" value="DoxX"/>
</dbReference>
<dbReference type="KEGG" id="sde:Sde_1842"/>
<dbReference type="STRING" id="203122.Sde_1842"/>